<comment type="caution">
    <text evidence="6">The sequence shown here is derived from an EMBL/GenBank/DDBJ whole genome shotgun (WGS) entry which is preliminary data.</text>
</comment>
<dbReference type="Pfam" id="PF00440">
    <property type="entry name" value="TetR_N"/>
    <property type="match status" value="1"/>
</dbReference>
<dbReference type="AlphaFoldDB" id="A0A9D1JPG8"/>
<sequence length="203" mass="23228">MEKKKSRLPGEERREILLDTACRLFAENGYDKTSTKQLAAEAGCSEGLIYKYFDSKKAIMDTLLAEWAAAQNQKFHIEIIDHSAISTLRDHYNTFISTSKKDTIHSNLRPQLMNALNSTPYYRQKAWELFTTGKDMIHTTIVPIIEFGQKQGEIRQGNSQLLANLFVGYMVGAREISGNFPDRFKPVPFDQISDMLFNKHKDS</sequence>
<dbReference type="SUPFAM" id="SSF46689">
    <property type="entry name" value="Homeodomain-like"/>
    <property type="match status" value="1"/>
</dbReference>
<dbReference type="InterPro" id="IPR036271">
    <property type="entry name" value="Tet_transcr_reg_TetR-rel_C_sf"/>
</dbReference>
<name>A0A9D1JPG8_9FIRM</name>
<organism evidence="6 7">
    <name type="scientific">Candidatus Scybalocola faecigallinarum</name>
    <dbReference type="NCBI Taxonomy" id="2840941"/>
    <lineage>
        <taxon>Bacteria</taxon>
        <taxon>Bacillati</taxon>
        <taxon>Bacillota</taxon>
        <taxon>Clostridia</taxon>
        <taxon>Lachnospirales</taxon>
        <taxon>Lachnospiraceae</taxon>
        <taxon>Lachnospiraceae incertae sedis</taxon>
        <taxon>Candidatus Scybalocola (ex Gilroy et al. 2021)</taxon>
    </lineage>
</organism>
<evidence type="ECO:0000256" key="1">
    <source>
        <dbReference type="ARBA" id="ARBA00023015"/>
    </source>
</evidence>
<reference evidence="6" key="2">
    <citation type="journal article" date="2021" name="PeerJ">
        <title>Extensive microbial diversity within the chicken gut microbiome revealed by metagenomics and culture.</title>
        <authorList>
            <person name="Gilroy R."/>
            <person name="Ravi A."/>
            <person name="Getino M."/>
            <person name="Pursley I."/>
            <person name="Horton D.L."/>
            <person name="Alikhan N.F."/>
            <person name="Baker D."/>
            <person name="Gharbi K."/>
            <person name="Hall N."/>
            <person name="Watson M."/>
            <person name="Adriaenssens E.M."/>
            <person name="Foster-Nyarko E."/>
            <person name="Jarju S."/>
            <person name="Secka A."/>
            <person name="Antonio M."/>
            <person name="Oren A."/>
            <person name="Chaudhuri R.R."/>
            <person name="La Ragione R."/>
            <person name="Hildebrand F."/>
            <person name="Pallen M.J."/>
        </authorList>
    </citation>
    <scope>NUCLEOTIDE SEQUENCE</scope>
    <source>
        <strain evidence="6">CHK178-757</strain>
    </source>
</reference>
<dbReference type="Proteomes" id="UP000823927">
    <property type="component" value="Unassembled WGS sequence"/>
</dbReference>
<dbReference type="Gene3D" id="1.10.357.10">
    <property type="entry name" value="Tetracycline Repressor, domain 2"/>
    <property type="match status" value="1"/>
</dbReference>
<dbReference type="SUPFAM" id="SSF48498">
    <property type="entry name" value="Tetracyclin repressor-like, C-terminal domain"/>
    <property type="match status" value="1"/>
</dbReference>
<dbReference type="EMBL" id="DVIT01000004">
    <property type="protein sequence ID" value="HIS46122.1"/>
    <property type="molecule type" value="Genomic_DNA"/>
</dbReference>
<evidence type="ECO:0000256" key="3">
    <source>
        <dbReference type="ARBA" id="ARBA00023163"/>
    </source>
</evidence>
<evidence type="ECO:0000259" key="5">
    <source>
        <dbReference type="PROSITE" id="PS50977"/>
    </source>
</evidence>
<accession>A0A9D1JPG8</accession>
<dbReference type="GO" id="GO:0003700">
    <property type="term" value="F:DNA-binding transcription factor activity"/>
    <property type="evidence" value="ECO:0007669"/>
    <property type="project" value="TreeGrafter"/>
</dbReference>
<evidence type="ECO:0000313" key="6">
    <source>
        <dbReference type="EMBL" id="HIS46122.1"/>
    </source>
</evidence>
<reference evidence="6" key="1">
    <citation type="submission" date="2020-10" db="EMBL/GenBank/DDBJ databases">
        <authorList>
            <person name="Gilroy R."/>
        </authorList>
    </citation>
    <scope>NUCLEOTIDE SEQUENCE</scope>
    <source>
        <strain evidence="6">CHK178-757</strain>
    </source>
</reference>
<evidence type="ECO:0000256" key="4">
    <source>
        <dbReference type="PROSITE-ProRule" id="PRU00335"/>
    </source>
</evidence>
<gene>
    <name evidence="6" type="ORF">IAB46_00935</name>
</gene>
<dbReference type="PANTHER" id="PTHR30055">
    <property type="entry name" value="HTH-TYPE TRANSCRIPTIONAL REGULATOR RUTR"/>
    <property type="match status" value="1"/>
</dbReference>
<protein>
    <submittedName>
        <fullName evidence="6">TetR/AcrR family transcriptional regulator</fullName>
    </submittedName>
</protein>
<keyword evidence="2 4" id="KW-0238">DNA-binding</keyword>
<keyword evidence="3" id="KW-0804">Transcription</keyword>
<proteinExistence type="predicted"/>
<evidence type="ECO:0000256" key="2">
    <source>
        <dbReference type="ARBA" id="ARBA00023125"/>
    </source>
</evidence>
<dbReference type="InterPro" id="IPR050109">
    <property type="entry name" value="HTH-type_TetR-like_transc_reg"/>
</dbReference>
<dbReference type="PROSITE" id="PS50977">
    <property type="entry name" value="HTH_TETR_2"/>
    <property type="match status" value="1"/>
</dbReference>
<keyword evidence="1" id="KW-0805">Transcription regulation</keyword>
<dbReference type="GO" id="GO:0000976">
    <property type="term" value="F:transcription cis-regulatory region binding"/>
    <property type="evidence" value="ECO:0007669"/>
    <property type="project" value="TreeGrafter"/>
</dbReference>
<dbReference type="InterPro" id="IPR009057">
    <property type="entry name" value="Homeodomain-like_sf"/>
</dbReference>
<dbReference type="InterPro" id="IPR001647">
    <property type="entry name" value="HTH_TetR"/>
</dbReference>
<evidence type="ECO:0000313" key="7">
    <source>
        <dbReference type="Proteomes" id="UP000823927"/>
    </source>
</evidence>
<dbReference type="PRINTS" id="PR00455">
    <property type="entry name" value="HTHTETR"/>
</dbReference>
<dbReference type="PANTHER" id="PTHR30055:SF234">
    <property type="entry name" value="HTH-TYPE TRANSCRIPTIONAL REGULATOR BETI"/>
    <property type="match status" value="1"/>
</dbReference>
<feature type="DNA-binding region" description="H-T-H motif" evidence="4">
    <location>
        <begin position="34"/>
        <end position="53"/>
    </location>
</feature>
<feature type="domain" description="HTH tetR-type" evidence="5">
    <location>
        <begin position="11"/>
        <end position="71"/>
    </location>
</feature>